<reference evidence="1" key="1">
    <citation type="submission" date="2022-04" db="EMBL/GenBank/DDBJ databases">
        <title>Carnegiea gigantea Genome sequencing and assembly v2.</title>
        <authorList>
            <person name="Copetti D."/>
            <person name="Sanderson M.J."/>
            <person name="Burquez A."/>
            <person name="Wojciechowski M.F."/>
        </authorList>
    </citation>
    <scope>NUCLEOTIDE SEQUENCE</scope>
    <source>
        <strain evidence="1">SGP5-SGP5p</strain>
        <tissue evidence="1">Aerial part</tissue>
    </source>
</reference>
<evidence type="ECO:0000313" key="1">
    <source>
        <dbReference type="EMBL" id="KAJ8446459.1"/>
    </source>
</evidence>
<organism evidence="1 2">
    <name type="scientific">Carnegiea gigantea</name>
    <dbReference type="NCBI Taxonomy" id="171969"/>
    <lineage>
        <taxon>Eukaryota</taxon>
        <taxon>Viridiplantae</taxon>
        <taxon>Streptophyta</taxon>
        <taxon>Embryophyta</taxon>
        <taxon>Tracheophyta</taxon>
        <taxon>Spermatophyta</taxon>
        <taxon>Magnoliopsida</taxon>
        <taxon>eudicotyledons</taxon>
        <taxon>Gunneridae</taxon>
        <taxon>Pentapetalae</taxon>
        <taxon>Caryophyllales</taxon>
        <taxon>Cactineae</taxon>
        <taxon>Cactaceae</taxon>
        <taxon>Cactoideae</taxon>
        <taxon>Echinocereeae</taxon>
        <taxon>Carnegiea</taxon>
    </lineage>
</organism>
<comment type="caution">
    <text evidence="1">The sequence shown here is derived from an EMBL/GenBank/DDBJ whole genome shotgun (WGS) entry which is preliminary data.</text>
</comment>
<dbReference type="AlphaFoldDB" id="A0A9Q1QLT2"/>
<accession>A0A9Q1QLT2</accession>
<evidence type="ECO:0000313" key="2">
    <source>
        <dbReference type="Proteomes" id="UP001153076"/>
    </source>
</evidence>
<protein>
    <submittedName>
        <fullName evidence="1">Uncharacterized protein</fullName>
    </submittedName>
</protein>
<dbReference type="EMBL" id="JAKOGI010000055">
    <property type="protein sequence ID" value="KAJ8446459.1"/>
    <property type="molecule type" value="Genomic_DNA"/>
</dbReference>
<dbReference type="Proteomes" id="UP001153076">
    <property type="component" value="Unassembled WGS sequence"/>
</dbReference>
<keyword evidence="2" id="KW-1185">Reference proteome</keyword>
<gene>
    <name evidence="1" type="ORF">Cgig2_010081</name>
</gene>
<proteinExistence type="predicted"/>
<name>A0A9Q1QLT2_9CARY</name>
<sequence>MVPQTQQLMGTLRTLKVKSVLIGSYYFPTHRLTVECIIVVPATSMIMKGKYKNYIFDMTIKRKQSKLYICIPDEIDRAIVKGIQKIDDQRRSAHTQLEIYLLPKWRIYWYIIAYSMFEHLAGHTYKTDEGVLQWADRGRSKEIHCGCYRWGFNDVRGDVLRRYFSGKGTAPCIYIKGRNQLLQQEIVKNQQKKI</sequence>